<proteinExistence type="predicted"/>
<dbReference type="STRING" id="1428628.WN71_038950"/>
<evidence type="ECO:0000256" key="1">
    <source>
        <dbReference type="SAM" id="MobiDB-lite"/>
    </source>
</evidence>
<evidence type="ECO:0000256" key="2">
    <source>
        <dbReference type="SAM" id="Phobius"/>
    </source>
</evidence>
<protein>
    <submittedName>
        <fullName evidence="4">Tat pathway signal sequence domain protein</fullName>
    </submittedName>
</protein>
<keyword evidence="2" id="KW-0812">Transmembrane</keyword>
<dbReference type="InterPro" id="IPR025419">
    <property type="entry name" value="DUF4142"/>
</dbReference>
<dbReference type="OrthoDB" id="3674617at2"/>
<feature type="compositionally biased region" description="Low complexity" evidence="1">
    <location>
        <begin position="214"/>
        <end position="223"/>
    </location>
</feature>
<organism evidence="4 5">
    <name type="scientific">Streptomyces mangrovisoli</name>
    <dbReference type="NCBI Taxonomy" id="1428628"/>
    <lineage>
        <taxon>Bacteria</taxon>
        <taxon>Bacillati</taxon>
        <taxon>Actinomycetota</taxon>
        <taxon>Actinomycetes</taxon>
        <taxon>Kitasatosporales</taxon>
        <taxon>Streptomycetaceae</taxon>
        <taxon>Streptomyces</taxon>
    </lineage>
</organism>
<comment type="caution">
    <text evidence="4">The sequence shown here is derived from an EMBL/GenBank/DDBJ whole genome shotgun (WGS) entry which is preliminary data.</text>
</comment>
<dbReference type="AlphaFoldDB" id="A0A1J4NJW9"/>
<accession>A0A1J4NJW9</accession>
<evidence type="ECO:0000313" key="4">
    <source>
        <dbReference type="EMBL" id="OIJ62552.1"/>
    </source>
</evidence>
<sequence>MRPRSPARGRGLLSGTTVIVTGLAATCAALVYPVWSYADRSHVAVTGASVLSDQTVQTRYGPLSVLDRELVEQIRLAGLWQLPAGEQAERSGTTDAVRAAGQRLVDGDTDLDAKVRAVAKKLDIPLPDRATAEQLNSLSELTVAEGETFDRTFAGTVRLADAQLLTLVAQVRGSTQNSLVRDLADDANSTVLDHIEAVEDTGFVDYAALARSLAASPSPSGTPSVPPGPTADPAPASPLTPSGASTYTLPPAASSPPPKADSTS</sequence>
<evidence type="ECO:0000259" key="3">
    <source>
        <dbReference type="Pfam" id="PF13628"/>
    </source>
</evidence>
<keyword evidence="2" id="KW-0472">Membrane</keyword>
<keyword evidence="2" id="KW-1133">Transmembrane helix</keyword>
<dbReference type="Pfam" id="PF13628">
    <property type="entry name" value="DUF4142"/>
    <property type="match status" value="1"/>
</dbReference>
<name>A0A1J4NJW9_9ACTN</name>
<dbReference type="PANTHER" id="PTHR38593:SF1">
    <property type="entry name" value="BLR2558 PROTEIN"/>
    <property type="match status" value="1"/>
</dbReference>
<feature type="transmembrane region" description="Helical" evidence="2">
    <location>
        <begin position="12"/>
        <end position="35"/>
    </location>
</feature>
<dbReference type="PANTHER" id="PTHR38593">
    <property type="entry name" value="BLR2558 PROTEIN"/>
    <property type="match status" value="1"/>
</dbReference>
<reference evidence="4" key="1">
    <citation type="submission" date="2016-10" db="EMBL/GenBank/DDBJ databases">
        <title>Genome sequence of Streptomyces mangrovisoli MUSC 149.</title>
        <authorList>
            <person name="Lee L.-H."/>
            <person name="Ser H.-L."/>
        </authorList>
    </citation>
    <scope>NUCLEOTIDE SEQUENCE [LARGE SCALE GENOMIC DNA]</scope>
    <source>
        <strain evidence="4">MUSC 149</strain>
    </source>
</reference>
<feature type="region of interest" description="Disordered" evidence="1">
    <location>
        <begin position="214"/>
        <end position="264"/>
    </location>
</feature>
<dbReference type="RefSeq" id="WP_046591969.1">
    <property type="nucleotide sequence ID" value="NZ_LAVA02000170.1"/>
</dbReference>
<keyword evidence="5" id="KW-1185">Reference proteome</keyword>
<gene>
    <name evidence="4" type="ORF">WN71_038950</name>
</gene>
<dbReference type="Proteomes" id="UP000034196">
    <property type="component" value="Unassembled WGS sequence"/>
</dbReference>
<dbReference type="EMBL" id="LAVA02000170">
    <property type="protein sequence ID" value="OIJ62552.1"/>
    <property type="molecule type" value="Genomic_DNA"/>
</dbReference>
<feature type="compositionally biased region" description="Pro residues" evidence="1">
    <location>
        <begin position="224"/>
        <end position="238"/>
    </location>
</feature>
<feature type="domain" description="DUF4142" evidence="3">
    <location>
        <begin position="67"/>
        <end position="200"/>
    </location>
</feature>
<feature type="compositionally biased region" description="Pro residues" evidence="1">
    <location>
        <begin position="253"/>
        <end position="264"/>
    </location>
</feature>
<evidence type="ECO:0000313" key="5">
    <source>
        <dbReference type="Proteomes" id="UP000034196"/>
    </source>
</evidence>